<name>A0ABU5HCK1_9BACT</name>
<accession>A0ABU5HCK1</accession>
<feature type="transmembrane region" description="Helical" evidence="1">
    <location>
        <begin position="59"/>
        <end position="78"/>
    </location>
</feature>
<keyword evidence="3" id="KW-1185">Reference proteome</keyword>
<evidence type="ECO:0000313" key="3">
    <source>
        <dbReference type="Proteomes" id="UP001291309"/>
    </source>
</evidence>
<keyword evidence="1" id="KW-0812">Transmembrane</keyword>
<reference evidence="2 3" key="1">
    <citation type="submission" date="2023-12" db="EMBL/GenBank/DDBJ databases">
        <title>the genome sequence of Hyalangium sp. s54d21.</title>
        <authorList>
            <person name="Zhang X."/>
        </authorList>
    </citation>
    <scope>NUCLEOTIDE SEQUENCE [LARGE SCALE GENOMIC DNA]</scope>
    <source>
        <strain evidence="3">s54d21</strain>
    </source>
</reference>
<gene>
    <name evidence="2" type="ORF">SYV04_32645</name>
</gene>
<feature type="transmembrane region" description="Helical" evidence="1">
    <location>
        <begin position="25"/>
        <end position="47"/>
    </location>
</feature>
<proteinExistence type="predicted"/>
<dbReference type="EMBL" id="JAXIVS010000013">
    <property type="protein sequence ID" value="MDY7231184.1"/>
    <property type="molecule type" value="Genomic_DNA"/>
</dbReference>
<comment type="caution">
    <text evidence="2">The sequence shown here is derived from an EMBL/GenBank/DDBJ whole genome shotgun (WGS) entry which is preliminary data.</text>
</comment>
<dbReference type="RefSeq" id="WP_321549892.1">
    <property type="nucleotide sequence ID" value="NZ_JAXIVS010000013.1"/>
</dbReference>
<keyword evidence="1" id="KW-1133">Transmembrane helix</keyword>
<sequence length="79" mass="8055">MATPFTPIPVSSSYDKAAVDPAVKALVIIGTLFVPLLGIILGAIYLASGSPEKQAVGRLWLIVGTSLIGLYLLCVAAGA</sequence>
<protein>
    <submittedName>
        <fullName evidence="2">Uncharacterized protein</fullName>
    </submittedName>
</protein>
<keyword evidence="1" id="KW-0472">Membrane</keyword>
<evidence type="ECO:0000256" key="1">
    <source>
        <dbReference type="SAM" id="Phobius"/>
    </source>
</evidence>
<evidence type="ECO:0000313" key="2">
    <source>
        <dbReference type="EMBL" id="MDY7231184.1"/>
    </source>
</evidence>
<organism evidence="2 3">
    <name type="scientific">Hyalangium rubrum</name>
    <dbReference type="NCBI Taxonomy" id="3103134"/>
    <lineage>
        <taxon>Bacteria</taxon>
        <taxon>Pseudomonadati</taxon>
        <taxon>Myxococcota</taxon>
        <taxon>Myxococcia</taxon>
        <taxon>Myxococcales</taxon>
        <taxon>Cystobacterineae</taxon>
        <taxon>Archangiaceae</taxon>
        <taxon>Hyalangium</taxon>
    </lineage>
</organism>
<dbReference type="Proteomes" id="UP001291309">
    <property type="component" value="Unassembled WGS sequence"/>
</dbReference>